<dbReference type="InterPro" id="IPR006458">
    <property type="entry name" value="Ovate_C"/>
</dbReference>
<evidence type="ECO:0000256" key="6">
    <source>
        <dbReference type="RuleBase" id="RU367028"/>
    </source>
</evidence>
<comment type="subcellular location">
    <subcellularLocation>
        <location evidence="1 6">Nucleus</location>
    </subcellularLocation>
</comment>
<dbReference type="Proteomes" id="UP000797356">
    <property type="component" value="Chromosome 3"/>
</dbReference>
<evidence type="ECO:0000256" key="4">
    <source>
        <dbReference type="ARBA" id="ARBA00023163"/>
    </source>
</evidence>
<name>A0A8K0I4B5_COCNU</name>
<feature type="region of interest" description="Disordered" evidence="7">
    <location>
        <begin position="364"/>
        <end position="383"/>
    </location>
</feature>
<evidence type="ECO:0000256" key="2">
    <source>
        <dbReference type="ARBA" id="ARBA00022491"/>
    </source>
</evidence>
<keyword evidence="4 6" id="KW-0804">Transcription</keyword>
<evidence type="ECO:0000256" key="7">
    <source>
        <dbReference type="SAM" id="MobiDB-lite"/>
    </source>
</evidence>
<dbReference type="GO" id="GO:0005634">
    <property type="term" value="C:nucleus"/>
    <property type="evidence" value="ECO:0007669"/>
    <property type="project" value="UniProtKB-SubCell"/>
</dbReference>
<feature type="region of interest" description="Disordered" evidence="7">
    <location>
        <begin position="1"/>
        <end position="32"/>
    </location>
</feature>
<dbReference type="PANTHER" id="PTHR33057">
    <property type="entry name" value="TRANSCRIPTION REPRESSOR OFP7-RELATED"/>
    <property type="match status" value="1"/>
</dbReference>
<keyword evidence="2 6" id="KW-0678">Repressor</keyword>
<feature type="compositionally biased region" description="Low complexity" evidence="7">
    <location>
        <begin position="22"/>
        <end position="32"/>
    </location>
</feature>
<proteinExistence type="predicted"/>
<evidence type="ECO:0000256" key="5">
    <source>
        <dbReference type="ARBA" id="ARBA00023242"/>
    </source>
</evidence>
<keyword evidence="5 6" id="KW-0539">Nucleus</keyword>
<evidence type="ECO:0000256" key="1">
    <source>
        <dbReference type="ARBA" id="ARBA00004123"/>
    </source>
</evidence>
<dbReference type="EMBL" id="CM017874">
    <property type="protein sequence ID" value="KAG1335281.1"/>
    <property type="molecule type" value="Genomic_DNA"/>
</dbReference>
<keyword evidence="3 6" id="KW-0805">Transcription regulation</keyword>
<keyword evidence="10" id="KW-1185">Reference proteome</keyword>
<dbReference type="Pfam" id="PF04844">
    <property type="entry name" value="Ovate"/>
    <property type="match status" value="1"/>
</dbReference>
<gene>
    <name evidence="9" type="ORF">COCNU_03G014000</name>
</gene>
<protein>
    <recommendedName>
        <fullName evidence="6">Transcription repressor</fullName>
    </recommendedName>
    <alternativeName>
        <fullName evidence="6">Ovate family protein</fullName>
    </alternativeName>
</protein>
<dbReference type="InterPro" id="IPR038933">
    <property type="entry name" value="Ovate"/>
</dbReference>
<comment type="caution">
    <text evidence="9">The sequence shown here is derived from an EMBL/GenBank/DDBJ whole genome shotgun (WGS) entry which is preliminary data.</text>
</comment>
<sequence>MKWRRRREQQEKMKTKKKQHLSSSSRSSTSFSWTRALPLSLMSKLRRLTTKLDSRPHNPKRSTPPELISDSSPASSTTAGATPRPYRHCSTAHRLPSSPVDDVLRRIAARFPPSVDDERLLVRSRTSHPTRPNSLTDLELRPIRCRRSDFRLARSSPETPRPLEIPTEIERSGADRQLRRRNQRWKEPINEWETPPRRHLGNRKLKRPVIEEREGSLSLTTRSTPPRLPKPITTSGIDPPRRLIRGPDSARNSIAGKIRRRARVRVYSPRTEMGRSKASAARVREEKGRRQLESFAVLKCSRDPQRDFRESMMEMIAEKGMRQAEELEGLLACYLCLNSDEHHDVIVEVFRQVWLDLTRERFRSESESELGDGFSPAPDSRAR</sequence>
<accession>A0A8K0I4B5</accession>
<comment type="function">
    <text evidence="6">Transcriptional repressor that regulates multiple aspects of plant growth and development.</text>
</comment>
<feature type="region of interest" description="Disordered" evidence="7">
    <location>
        <begin position="49"/>
        <end position="97"/>
    </location>
</feature>
<evidence type="ECO:0000313" key="9">
    <source>
        <dbReference type="EMBL" id="KAG1335281.1"/>
    </source>
</evidence>
<reference evidence="9" key="1">
    <citation type="journal article" date="2017" name="Gigascience">
        <title>The genome draft of coconut (Cocos nucifera).</title>
        <authorList>
            <person name="Xiao Y."/>
            <person name="Xu P."/>
            <person name="Fan H."/>
            <person name="Baudouin L."/>
            <person name="Xia W."/>
            <person name="Bocs S."/>
            <person name="Xu J."/>
            <person name="Li Q."/>
            <person name="Guo A."/>
            <person name="Zhou L."/>
            <person name="Li J."/>
            <person name="Wu Y."/>
            <person name="Ma Z."/>
            <person name="Armero A."/>
            <person name="Issali A.E."/>
            <person name="Liu N."/>
            <person name="Peng M."/>
            <person name="Yang Y."/>
        </authorList>
    </citation>
    <scope>NUCLEOTIDE SEQUENCE</scope>
    <source>
        <tissue evidence="9">Spear leaf of Hainan Tall coconut</tissue>
    </source>
</reference>
<dbReference type="PROSITE" id="PS51754">
    <property type="entry name" value="OVATE"/>
    <property type="match status" value="1"/>
</dbReference>
<evidence type="ECO:0000256" key="3">
    <source>
        <dbReference type="ARBA" id="ARBA00023015"/>
    </source>
</evidence>
<dbReference type="AlphaFoldDB" id="A0A8K0I4B5"/>
<feature type="compositionally biased region" description="Low complexity" evidence="7">
    <location>
        <begin position="69"/>
        <end position="84"/>
    </location>
</feature>
<evidence type="ECO:0000313" key="10">
    <source>
        <dbReference type="Proteomes" id="UP000797356"/>
    </source>
</evidence>
<dbReference type="PANTHER" id="PTHR33057:SF82">
    <property type="entry name" value="TRANSCRIPTION REPRESSOR OFP5"/>
    <property type="match status" value="1"/>
</dbReference>
<feature type="region of interest" description="Disordered" evidence="7">
    <location>
        <begin position="154"/>
        <end position="182"/>
    </location>
</feature>
<dbReference type="GO" id="GO:0045892">
    <property type="term" value="P:negative regulation of DNA-templated transcription"/>
    <property type="evidence" value="ECO:0007669"/>
    <property type="project" value="UniProtKB-UniRule"/>
</dbReference>
<organism evidence="9 10">
    <name type="scientific">Cocos nucifera</name>
    <name type="common">Coconut palm</name>
    <dbReference type="NCBI Taxonomy" id="13894"/>
    <lineage>
        <taxon>Eukaryota</taxon>
        <taxon>Viridiplantae</taxon>
        <taxon>Streptophyta</taxon>
        <taxon>Embryophyta</taxon>
        <taxon>Tracheophyta</taxon>
        <taxon>Spermatophyta</taxon>
        <taxon>Magnoliopsida</taxon>
        <taxon>Liliopsida</taxon>
        <taxon>Arecaceae</taxon>
        <taxon>Arecoideae</taxon>
        <taxon>Cocoseae</taxon>
        <taxon>Attaleinae</taxon>
        <taxon>Cocos</taxon>
    </lineage>
</organism>
<dbReference type="OrthoDB" id="1928390at2759"/>
<dbReference type="NCBIfam" id="TIGR01568">
    <property type="entry name" value="A_thal_3678"/>
    <property type="match status" value="1"/>
</dbReference>
<evidence type="ECO:0000259" key="8">
    <source>
        <dbReference type="PROSITE" id="PS51754"/>
    </source>
</evidence>
<reference evidence="9" key="2">
    <citation type="submission" date="2019-07" db="EMBL/GenBank/DDBJ databases">
        <authorList>
            <person name="Yang Y."/>
            <person name="Bocs S."/>
            <person name="Baudouin L."/>
        </authorList>
    </citation>
    <scope>NUCLEOTIDE SEQUENCE</scope>
    <source>
        <tissue evidence="9">Spear leaf of Hainan Tall coconut</tissue>
    </source>
</reference>
<feature type="domain" description="OVATE" evidence="8">
    <location>
        <begin position="297"/>
        <end position="356"/>
    </location>
</feature>
<feature type="region of interest" description="Disordered" evidence="7">
    <location>
        <begin position="213"/>
        <end position="248"/>
    </location>
</feature>
<feature type="compositionally biased region" description="Basic and acidic residues" evidence="7">
    <location>
        <begin position="168"/>
        <end position="177"/>
    </location>
</feature>